<dbReference type="AlphaFoldDB" id="A0A9X3WYL4"/>
<gene>
    <name evidence="2" type="ORF">KEG57_01420</name>
</gene>
<proteinExistence type="predicted"/>
<name>A0A9X3WYL4_9BACT</name>
<evidence type="ECO:0000313" key="3">
    <source>
        <dbReference type="Proteomes" id="UP001151081"/>
    </source>
</evidence>
<keyword evidence="3" id="KW-1185">Reference proteome</keyword>
<dbReference type="RefSeq" id="WP_272418458.1">
    <property type="nucleotide sequence ID" value="NZ_JAGTJJ010000001.1"/>
</dbReference>
<accession>A0A9X3WYL4</accession>
<keyword evidence="1" id="KW-0732">Signal</keyword>
<feature type="signal peptide" evidence="1">
    <location>
        <begin position="1"/>
        <end position="33"/>
    </location>
</feature>
<feature type="chain" id="PRO_5040780254" description="Dickkopf N-terminal cysteine-rich domain-containing protein" evidence="1">
    <location>
        <begin position="34"/>
        <end position="442"/>
    </location>
</feature>
<reference evidence="2 3" key="1">
    <citation type="submission" date="2021-04" db="EMBL/GenBank/DDBJ databases">
        <title>Genome analysis of Polyangium sp.</title>
        <authorList>
            <person name="Li Y."/>
            <person name="Wang J."/>
        </authorList>
    </citation>
    <scope>NUCLEOTIDE SEQUENCE [LARGE SCALE GENOMIC DNA]</scope>
    <source>
        <strain evidence="2 3">SDU14</strain>
    </source>
</reference>
<evidence type="ECO:0000313" key="2">
    <source>
        <dbReference type="EMBL" id="MDC3979138.1"/>
    </source>
</evidence>
<organism evidence="2 3">
    <name type="scientific">Polyangium jinanense</name>
    <dbReference type="NCBI Taxonomy" id="2829994"/>
    <lineage>
        <taxon>Bacteria</taxon>
        <taxon>Pseudomonadati</taxon>
        <taxon>Myxococcota</taxon>
        <taxon>Polyangia</taxon>
        <taxon>Polyangiales</taxon>
        <taxon>Polyangiaceae</taxon>
        <taxon>Polyangium</taxon>
    </lineage>
</organism>
<evidence type="ECO:0000256" key="1">
    <source>
        <dbReference type="SAM" id="SignalP"/>
    </source>
</evidence>
<protein>
    <recommendedName>
        <fullName evidence="4">Dickkopf N-terminal cysteine-rich domain-containing protein</fullName>
    </recommendedName>
</protein>
<sequence>MQHSPVLRPRQPARLRFAAALSLLSLLFGGALGACSEEEQLPFCFGGFVTADGKCEGKCTPDKCLPGNTCVENRCVLECAAHTDCLADGTQDCTAAVEDDTKRELFACQPNDKPFGFGFKCPFGDECSKTLSCPETGTPCFLDQCGGAPDACEPDVDFCYGRANCLVGKCPDNTPCTVLTCAPGECTAPLSCLSAAEGDADAFCTKQDCQSDAECPGGFYCGTTREARELCGSMNPTKGNNGLCGESSDDCIEPSSLGQGNTMFEGQLCVLRKTCIQRDTCAPCNTDLDCSQIPNSHCISLPNDTTKRCASECVKDSDCGRSYECKAVDAAKPEGPKACFHRFGACVGEGNYCEPCVNDEDCGPLTGTSVCIQATDGSRGCVDLATSGGACMSNDDCPLSPSGKHAECDLNPNSQNYQKCQLLPYTLANPSNPNQGGEASCW</sequence>
<dbReference type="EMBL" id="JAGTJJ010000001">
    <property type="protein sequence ID" value="MDC3979138.1"/>
    <property type="molecule type" value="Genomic_DNA"/>
</dbReference>
<dbReference type="Proteomes" id="UP001151081">
    <property type="component" value="Unassembled WGS sequence"/>
</dbReference>
<comment type="caution">
    <text evidence="2">The sequence shown here is derived from an EMBL/GenBank/DDBJ whole genome shotgun (WGS) entry which is preliminary data.</text>
</comment>
<evidence type="ECO:0008006" key="4">
    <source>
        <dbReference type="Google" id="ProtNLM"/>
    </source>
</evidence>